<dbReference type="EMBL" id="GL833156">
    <property type="protein sequence ID" value="EGB04055.1"/>
    <property type="molecule type" value="Genomic_DNA"/>
</dbReference>
<dbReference type="RefSeq" id="XP_009041180.1">
    <property type="nucleotide sequence ID" value="XM_009042932.1"/>
</dbReference>
<dbReference type="InParanoid" id="F0YL90"/>
<dbReference type="GeneID" id="20218879"/>
<dbReference type="AlphaFoldDB" id="F0YL90"/>
<gene>
    <name evidence="2" type="ORF">AURANDRAFT_17706</name>
</gene>
<dbReference type="InterPro" id="IPR038718">
    <property type="entry name" value="SNF2-like_sf"/>
</dbReference>
<evidence type="ECO:0000259" key="1">
    <source>
        <dbReference type="Pfam" id="PF00176"/>
    </source>
</evidence>
<dbReference type="InterPro" id="IPR050496">
    <property type="entry name" value="SNF2_RAD54_helicase_repair"/>
</dbReference>
<dbReference type="PANTHER" id="PTHR45629:SF7">
    <property type="entry name" value="DNA EXCISION REPAIR PROTEIN ERCC-6-RELATED"/>
    <property type="match status" value="1"/>
</dbReference>
<dbReference type="Pfam" id="PF00176">
    <property type="entry name" value="SNF2-rel_dom"/>
    <property type="match status" value="1"/>
</dbReference>
<feature type="domain" description="SNF2 N-terminal" evidence="1">
    <location>
        <begin position="12"/>
        <end position="49"/>
    </location>
</feature>
<organism evidence="3">
    <name type="scientific">Aureococcus anophagefferens</name>
    <name type="common">Harmful bloom alga</name>
    <dbReference type="NCBI Taxonomy" id="44056"/>
    <lineage>
        <taxon>Eukaryota</taxon>
        <taxon>Sar</taxon>
        <taxon>Stramenopiles</taxon>
        <taxon>Ochrophyta</taxon>
        <taxon>Pelagophyceae</taxon>
        <taxon>Pelagomonadales</taxon>
        <taxon>Pelagomonadaceae</taxon>
        <taxon>Aureococcus</taxon>
    </lineage>
</organism>
<evidence type="ECO:0000313" key="2">
    <source>
        <dbReference type="EMBL" id="EGB04055.1"/>
    </source>
</evidence>
<dbReference type="GO" id="GO:0005524">
    <property type="term" value="F:ATP binding"/>
    <property type="evidence" value="ECO:0007669"/>
    <property type="project" value="InterPro"/>
</dbReference>
<dbReference type="SUPFAM" id="SSF52540">
    <property type="entry name" value="P-loop containing nucleoside triphosphate hydrolases"/>
    <property type="match status" value="1"/>
</dbReference>
<reference evidence="2 3" key="1">
    <citation type="journal article" date="2011" name="Proc. Natl. Acad. Sci. U.S.A.">
        <title>Niche of harmful alga Aureococcus anophagefferens revealed through ecogenomics.</title>
        <authorList>
            <person name="Gobler C.J."/>
            <person name="Berry D.L."/>
            <person name="Dyhrman S.T."/>
            <person name="Wilhelm S.W."/>
            <person name="Salamov A."/>
            <person name="Lobanov A.V."/>
            <person name="Zhang Y."/>
            <person name="Collier J.L."/>
            <person name="Wurch L.L."/>
            <person name="Kustka A.B."/>
            <person name="Dill B.D."/>
            <person name="Shah M."/>
            <person name="VerBerkmoes N.C."/>
            <person name="Kuo A."/>
            <person name="Terry A."/>
            <person name="Pangilinan J."/>
            <person name="Lindquist E.A."/>
            <person name="Lucas S."/>
            <person name="Paulsen I.T."/>
            <person name="Hattenrath-Lehmann T.K."/>
            <person name="Talmage S.C."/>
            <person name="Walker E.A."/>
            <person name="Koch F."/>
            <person name="Burson A.M."/>
            <person name="Marcoval M.A."/>
            <person name="Tang Y.Z."/>
            <person name="Lecleir G.R."/>
            <person name="Coyne K.J."/>
            <person name="Berg G.M."/>
            <person name="Bertrand E.M."/>
            <person name="Saito M.A."/>
            <person name="Gladyshev V.N."/>
            <person name="Grigoriev I.V."/>
        </authorList>
    </citation>
    <scope>NUCLEOTIDE SEQUENCE [LARGE SCALE GENOMIC DNA]</scope>
    <source>
        <strain evidence="3">CCMP 1984</strain>
    </source>
</reference>
<keyword evidence="3" id="KW-1185">Reference proteome</keyword>
<dbReference type="KEGG" id="aaf:AURANDRAFT_17706"/>
<evidence type="ECO:0000313" key="3">
    <source>
        <dbReference type="Proteomes" id="UP000002729"/>
    </source>
</evidence>
<feature type="non-terminal residue" evidence="2">
    <location>
        <position position="50"/>
    </location>
</feature>
<dbReference type="Proteomes" id="UP000002729">
    <property type="component" value="Unassembled WGS sequence"/>
</dbReference>
<protein>
    <recommendedName>
        <fullName evidence="1">SNF2 N-terminal domain-containing protein</fullName>
    </recommendedName>
</protein>
<feature type="non-terminal residue" evidence="2">
    <location>
        <position position="1"/>
    </location>
</feature>
<dbReference type="InterPro" id="IPR000330">
    <property type="entry name" value="SNF2_N"/>
</dbReference>
<dbReference type="Gene3D" id="3.40.50.10810">
    <property type="entry name" value="Tandem AAA-ATPase domain"/>
    <property type="match status" value="1"/>
</dbReference>
<name>F0YL90_AURAN</name>
<accession>F0YL90</accession>
<dbReference type="PANTHER" id="PTHR45629">
    <property type="entry name" value="SNF2/RAD54 FAMILY MEMBER"/>
    <property type="match status" value="1"/>
</dbReference>
<proteinExistence type="predicted"/>
<sequence>VPAELSARLADYQREGVRWMLEKLSGPSGACVLADEPGLGKTVQAIATIV</sequence>
<dbReference type="OrthoDB" id="448448at2759"/>
<dbReference type="InterPro" id="IPR027417">
    <property type="entry name" value="P-loop_NTPase"/>
</dbReference>